<dbReference type="SUPFAM" id="SSF47923">
    <property type="entry name" value="Ypt/Rab-GAP domain of gyp1p"/>
    <property type="match status" value="1"/>
</dbReference>
<evidence type="ECO:0000313" key="4">
    <source>
        <dbReference type="Proteomes" id="UP000499080"/>
    </source>
</evidence>
<feature type="non-terminal residue" evidence="3">
    <location>
        <position position="1"/>
    </location>
</feature>
<feature type="non-terminal residue" evidence="3">
    <location>
        <position position="109"/>
    </location>
</feature>
<dbReference type="AlphaFoldDB" id="A0A4Y2A9X0"/>
<feature type="domain" description="Rab-GAP TBC" evidence="2">
    <location>
        <begin position="1"/>
        <end position="106"/>
    </location>
</feature>
<name>A0A4Y2A9X0_ARAVE</name>
<evidence type="ECO:0000313" key="3">
    <source>
        <dbReference type="EMBL" id="GBL76357.1"/>
    </source>
</evidence>
<dbReference type="PANTHER" id="PTHR22957:SF26">
    <property type="entry name" value="LD44506P"/>
    <property type="match status" value="1"/>
</dbReference>
<accession>A0A4Y2A9X0</accession>
<dbReference type="Proteomes" id="UP000499080">
    <property type="component" value="Unassembled WGS sequence"/>
</dbReference>
<keyword evidence="1" id="KW-0343">GTPase activation</keyword>
<reference evidence="3 4" key="1">
    <citation type="journal article" date="2019" name="Sci. Rep.">
        <title>Orb-weaving spider Araneus ventricosus genome elucidates the spidroin gene catalogue.</title>
        <authorList>
            <person name="Kono N."/>
            <person name="Nakamura H."/>
            <person name="Ohtoshi R."/>
            <person name="Moran D.A.P."/>
            <person name="Shinohara A."/>
            <person name="Yoshida Y."/>
            <person name="Fujiwara M."/>
            <person name="Mori M."/>
            <person name="Tomita M."/>
            <person name="Arakawa K."/>
        </authorList>
    </citation>
    <scope>NUCLEOTIDE SEQUENCE [LARGE SCALE GENOMIC DNA]</scope>
</reference>
<dbReference type="Gene3D" id="1.10.472.80">
    <property type="entry name" value="Ypt/Rab-GAP domain of gyp1p, domain 3"/>
    <property type="match status" value="1"/>
</dbReference>
<protein>
    <submittedName>
        <fullName evidence="3">TBC1 domain family member 22B</fullName>
    </submittedName>
</protein>
<dbReference type="EMBL" id="BGPR01231282">
    <property type="protein sequence ID" value="GBL76357.1"/>
    <property type="molecule type" value="Genomic_DNA"/>
</dbReference>
<comment type="caution">
    <text evidence="3">The sequence shown here is derived from an EMBL/GenBank/DDBJ whole genome shotgun (WGS) entry which is preliminary data.</text>
</comment>
<dbReference type="PANTHER" id="PTHR22957">
    <property type="entry name" value="TBC1 DOMAIN FAMILY MEMBER GTPASE-ACTIVATING PROTEIN"/>
    <property type="match status" value="1"/>
</dbReference>
<dbReference type="InterPro" id="IPR000195">
    <property type="entry name" value="Rab-GAP-TBC_dom"/>
</dbReference>
<sequence>ADVESYDVSQLSSDALQQVEADSYWCMAKLLDGIQDNYTFAQPGIQKKVHMLKELIQRIDAPLHNHLKKHSIEYLQFSFRWMNNLLMRELPLACTIRLWDTYLVSTFPS</sequence>
<dbReference type="OrthoDB" id="26371at2759"/>
<dbReference type="PROSITE" id="PS50086">
    <property type="entry name" value="TBC_RABGAP"/>
    <property type="match status" value="1"/>
</dbReference>
<keyword evidence="4" id="KW-1185">Reference proteome</keyword>
<gene>
    <name evidence="3" type="primary">TBC1D22B_0</name>
    <name evidence="3" type="ORF">AVEN_150441_1</name>
</gene>
<dbReference type="InterPro" id="IPR035969">
    <property type="entry name" value="Rab-GAP_TBC_sf"/>
</dbReference>
<dbReference type="Pfam" id="PF00566">
    <property type="entry name" value="RabGAP-TBC"/>
    <property type="match status" value="1"/>
</dbReference>
<organism evidence="3 4">
    <name type="scientific">Araneus ventricosus</name>
    <name type="common">Orbweaver spider</name>
    <name type="synonym">Epeira ventricosa</name>
    <dbReference type="NCBI Taxonomy" id="182803"/>
    <lineage>
        <taxon>Eukaryota</taxon>
        <taxon>Metazoa</taxon>
        <taxon>Ecdysozoa</taxon>
        <taxon>Arthropoda</taxon>
        <taxon>Chelicerata</taxon>
        <taxon>Arachnida</taxon>
        <taxon>Araneae</taxon>
        <taxon>Araneomorphae</taxon>
        <taxon>Entelegynae</taxon>
        <taxon>Araneoidea</taxon>
        <taxon>Araneidae</taxon>
        <taxon>Araneus</taxon>
    </lineage>
</organism>
<evidence type="ECO:0000256" key="1">
    <source>
        <dbReference type="ARBA" id="ARBA00022468"/>
    </source>
</evidence>
<evidence type="ECO:0000259" key="2">
    <source>
        <dbReference type="PROSITE" id="PS50086"/>
    </source>
</evidence>
<proteinExistence type="predicted"/>
<dbReference type="GO" id="GO:0005096">
    <property type="term" value="F:GTPase activator activity"/>
    <property type="evidence" value="ECO:0007669"/>
    <property type="project" value="UniProtKB-KW"/>
</dbReference>